<protein>
    <submittedName>
        <fullName evidence="1">Uncharacterized protein</fullName>
    </submittedName>
</protein>
<name>A0A645J373_9ZZZZ</name>
<sequence length="58" mass="6556">MLCQAVFTNQRLLTNTINAKIRQSNETLILRHINCCRFIGFVLADSKQSNIKDGSNDS</sequence>
<dbReference type="AlphaFoldDB" id="A0A645J373"/>
<evidence type="ECO:0000313" key="1">
    <source>
        <dbReference type="EMBL" id="MPN57580.1"/>
    </source>
</evidence>
<comment type="caution">
    <text evidence="1">The sequence shown here is derived from an EMBL/GenBank/DDBJ whole genome shotgun (WGS) entry which is preliminary data.</text>
</comment>
<organism evidence="1">
    <name type="scientific">bioreactor metagenome</name>
    <dbReference type="NCBI Taxonomy" id="1076179"/>
    <lineage>
        <taxon>unclassified sequences</taxon>
        <taxon>metagenomes</taxon>
        <taxon>ecological metagenomes</taxon>
    </lineage>
</organism>
<dbReference type="EMBL" id="VSSQ01129259">
    <property type="protein sequence ID" value="MPN57580.1"/>
    <property type="molecule type" value="Genomic_DNA"/>
</dbReference>
<proteinExistence type="predicted"/>
<reference evidence="1" key="1">
    <citation type="submission" date="2019-08" db="EMBL/GenBank/DDBJ databases">
        <authorList>
            <person name="Kucharzyk K."/>
            <person name="Murdoch R.W."/>
            <person name="Higgins S."/>
            <person name="Loffler F."/>
        </authorList>
    </citation>
    <scope>NUCLEOTIDE SEQUENCE</scope>
</reference>
<gene>
    <name evidence="1" type="ORF">SDC9_205274</name>
</gene>
<accession>A0A645J373</accession>